<dbReference type="InterPro" id="IPR007278">
    <property type="entry name" value="DUF397"/>
</dbReference>
<name>A0A918R203_9ACTN</name>
<keyword evidence="3" id="KW-1185">Reference proteome</keyword>
<comment type="caution">
    <text evidence="2">The sequence shown here is derived from an EMBL/GenBank/DDBJ whole genome shotgun (WGS) entry which is preliminary data.</text>
</comment>
<feature type="domain" description="DUF397" evidence="1">
    <location>
        <begin position="5"/>
        <end position="59"/>
    </location>
</feature>
<sequence length="69" mass="7380">MTRTLHWQKSSFSEGGDGNTCIELAASTPATLHLRESDDPATVLTTTRDPLAHLLDALRAGTLTEACGR</sequence>
<reference evidence="2" key="2">
    <citation type="submission" date="2020-09" db="EMBL/GenBank/DDBJ databases">
        <authorList>
            <person name="Sun Q."/>
            <person name="Ohkuma M."/>
        </authorList>
    </citation>
    <scope>NUCLEOTIDE SEQUENCE</scope>
    <source>
        <strain evidence="2">JCM 5016</strain>
    </source>
</reference>
<evidence type="ECO:0000259" key="1">
    <source>
        <dbReference type="Pfam" id="PF04149"/>
    </source>
</evidence>
<gene>
    <name evidence="2" type="ORF">GCM10010389_20260</name>
</gene>
<evidence type="ECO:0000313" key="2">
    <source>
        <dbReference type="EMBL" id="GGZ82263.1"/>
    </source>
</evidence>
<reference evidence="2" key="1">
    <citation type="journal article" date="2014" name="Int. J. Syst. Evol. Microbiol.">
        <title>Complete genome sequence of Corynebacterium casei LMG S-19264T (=DSM 44701T), isolated from a smear-ripened cheese.</title>
        <authorList>
            <consortium name="US DOE Joint Genome Institute (JGI-PGF)"/>
            <person name="Walter F."/>
            <person name="Albersmeier A."/>
            <person name="Kalinowski J."/>
            <person name="Ruckert C."/>
        </authorList>
    </citation>
    <scope>NUCLEOTIDE SEQUENCE</scope>
    <source>
        <strain evidence="2">JCM 5016</strain>
    </source>
</reference>
<dbReference type="Proteomes" id="UP000623010">
    <property type="component" value="Unassembled WGS sequence"/>
</dbReference>
<dbReference type="EMBL" id="BMWH01000005">
    <property type="protein sequence ID" value="GGZ82263.1"/>
    <property type="molecule type" value="Genomic_DNA"/>
</dbReference>
<proteinExistence type="predicted"/>
<dbReference type="RefSeq" id="WP_190057012.1">
    <property type="nucleotide sequence ID" value="NZ_BMWH01000005.1"/>
</dbReference>
<dbReference type="AlphaFoldDB" id="A0A918R203"/>
<accession>A0A918R203</accession>
<protein>
    <recommendedName>
        <fullName evidence="1">DUF397 domain-containing protein</fullName>
    </recommendedName>
</protein>
<dbReference type="Pfam" id="PF04149">
    <property type="entry name" value="DUF397"/>
    <property type="match status" value="1"/>
</dbReference>
<organism evidence="2 3">
    <name type="scientific">Streptomyces echinoruber</name>
    <dbReference type="NCBI Taxonomy" id="68898"/>
    <lineage>
        <taxon>Bacteria</taxon>
        <taxon>Bacillati</taxon>
        <taxon>Actinomycetota</taxon>
        <taxon>Actinomycetes</taxon>
        <taxon>Kitasatosporales</taxon>
        <taxon>Streptomycetaceae</taxon>
        <taxon>Streptomyces</taxon>
    </lineage>
</organism>
<evidence type="ECO:0000313" key="3">
    <source>
        <dbReference type="Proteomes" id="UP000623010"/>
    </source>
</evidence>